<name>A0A212K7K4_9FIRM</name>
<proteinExistence type="predicted"/>
<feature type="domain" description="AAA+ ATPase" evidence="6">
    <location>
        <begin position="517"/>
        <end position="690"/>
    </location>
</feature>
<dbReference type="InterPro" id="IPR003593">
    <property type="entry name" value="AAA+_ATPase"/>
</dbReference>
<dbReference type="PANTHER" id="PTHR11638">
    <property type="entry name" value="ATP-DEPENDENT CLP PROTEASE"/>
    <property type="match status" value="1"/>
</dbReference>
<dbReference type="FunFam" id="3.40.50.300:FF:000010">
    <property type="entry name" value="Chaperone clpB 1, putative"/>
    <property type="match status" value="1"/>
</dbReference>
<dbReference type="Gene3D" id="4.10.860.10">
    <property type="entry name" value="UVR domain"/>
    <property type="match status" value="1"/>
</dbReference>
<dbReference type="GO" id="GO:0008233">
    <property type="term" value="F:peptidase activity"/>
    <property type="evidence" value="ECO:0007669"/>
    <property type="project" value="UniProtKB-KW"/>
</dbReference>
<dbReference type="InterPro" id="IPR019489">
    <property type="entry name" value="Clp_ATPase_C"/>
</dbReference>
<feature type="compositionally biased region" description="Basic and acidic residues" evidence="5">
    <location>
        <begin position="121"/>
        <end position="132"/>
    </location>
</feature>
<dbReference type="PROSITE" id="PS00871">
    <property type="entry name" value="CLPAB_2"/>
    <property type="match status" value="1"/>
</dbReference>
<dbReference type="InterPro" id="IPR050130">
    <property type="entry name" value="ClpA_ClpB"/>
</dbReference>
<dbReference type="PANTHER" id="PTHR11638:SF175">
    <property type="entry name" value="ATP-DEPENDENT CLP PROTEASE, ATP-BINDING SUBUNIT CLPC"/>
    <property type="match status" value="1"/>
</dbReference>
<keyword evidence="4" id="KW-0175">Coiled coil</keyword>
<keyword evidence="8" id="KW-0645">Protease</keyword>
<evidence type="ECO:0000313" key="8">
    <source>
        <dbReference type="EMBL" id="SBW07485.1"/>
    </source>
</evidence>
<feature type="region of interest" description="Disordered" evidence="5">
    <location>
        <begin position="74"/>
        <end position="132"/>
    </location>
</feature>
<dbReference type="CDD" id="cd19499">
    <property type="entry name" value="RecA-like_ClpB_Hsp104-like"/>
    <property type="match status" value="1"/>
</dbReference>
<dbReference type="InterPro" id="IPR028299">
    <property type="entry name" value="ClpA/B_CS2"/>
</dbReference>
<dbReference type="GO" id="GO:0005524">
    <property type="term" value="F:ATP binding"/>
    <property type="evidence" value="ECO:0007669"/>
    <property type="project" value="UniProtKB-KW"/>
</dbReference>
<evidence type="ECO:0000256" key="1">
    <source>
        <dbReference type="ARBA" id="ARBA00022741"/>
    </source>
</evidence>
<feature type="coiled-coil region" evidence="4">
    <location>
        <begin position="420"/>
        <end position="447"/>
    </location>
</feature>
<dbReference type="EMBL" id="FLUN01000001">
    <property type="protein sequence ID" value="SBW07485.1"/>
    <property type="molecule type" value="Genomic_DNA"/>
</dbReference>
<dbReference type="GO" id="GO:0034605">
    <property type="term" value="P:cellular response to heat"/>
    <property type="evidence" value="ECO:0007669"/>
    <property type="project" value="TreeGrafter"/>
</dbReference>
<dbReference type="InterPro" id="IPR001270">
    <property type="entry name" value="ClpA/B"/>
</dbReference>
<evidence type="ECO:0000259" key="7">
    <source>
        <dbReference type="SMART" id="SM01086"/>
    </source>
</evidence>
<dbReference type="AlphaFoldDB" id="A0A212K7K4"/>
<sequence>MQPTFCSRCHKNVAVIFIQKLEGGETKSEGLCLKCARELNIKPVEDMMQKMGISDDDLDGLTNEMLSAFGGAEGAEGLMPQEESDDEDDDGRTATFPFLNKLFGSQNPQAGPGDTPAGDPRTTREEKNGGKDRAVKRKFLENYCISLTQKAADGKLDNIVGREEEIQRTIQILNRRQKNNPCLIGEPGVGKTAIAEGLALRIHNQDVPYKLLDKEVYLLDLTALVAGTQFRGQFESRMKGLIDEVKKLGNIILVIDEVHNIVGAGDAEGSMNAANILKPALSRGEIQVIGATTLTEYRKYIEKDSALERRFQPVIVEEPSIEDSVKILLGIKRYYEHYHFVSISPEMARLAVTMSERYITDRYLPDKAIDLIDEACSDVNLHNKSLARQAEVRKALDALNRERDALVATQSKAGQSSEDAAREYEQLAALKSKELQLQQELGKLEAQSAPPLTVEHLAHVIELWTKIPASQIQEAEYERLAQLESRLKEHIIGQDEAVAAVAAAVRRGRVGIASKRKPVSFIFVGSTGVGKTELVRRLASDMFHSPESLIRLDMSEFMEKFAVSRIIGSPPGYVGYDEAGQLTEKVRRKPYCVILFDEIEKAHPDVLNILLQILDDGHITDAQGRNVNFENTVIVMTSNAGSDTKSAGSLGFGRTANEQGKERTMKALEGFLRPEFINRVDEIVYFNKLTEENFKSIAAIMLDELKAILADKGITFTYDESVLDYLVKKSYSLTYGARNLRRQIQKDLEDPISTKLIESYKEPVREIKVSSDGERVSVESL</sequence>
<protein>
    <submittedName>
        <fullName evidence="8">ATP-dependent Clp protease ATP-binding subunit clpA homolog</fullName>
    </submittedName>
</protein>
<dbReference type="PRINTS" id="PR00300">
    <property type="entry name" value="CLPPROTEASEA"/>
</dbReference>
<evidence type="ECO:0000256" key="4">
    <source>
        <dbReference type="SAM" id="Coils"/>
    </source>
</evidence>
<feature type="domain" description="Clp ATPase C-terminal" evidence="7">
    <location>
        <begin position="689"/>
        <end position="778"/>
    </location>
</feature>
<dbReference type="Pfam" id="PF10431">
    <property type="entry name" value="ClpB_D2-small"/>
    <property type="match status" value="1"/>
</dbReference>
<gene>
    <name evidence="8" type="primary">clpC</name>
    <name evidence="8" type="ORF">KL86CLO1_12307</name>
</gene>
<reference evidence="8" key="1">
    <citation type="submission" date="2016-04" db="EMBL/GenBank/DDBJ databases">
        <authorList>
            <person name="Evans L.H."/>
            <person name="Alamgir A."/>
            <person name="Owens N."/>
            <person name="Weber N.D."/>
            <person name="Virtaneva K."/>
            <person name="Barbian K."/>
            <person name="Babar A."/>
            <person name="Rosenke K."/>
        </authorList>
    </citation>
    <scope>NUCLEOTIDE SEQUENCE</scope>
    <source>
        <strain evidence="8">86</strain>
    </source>
</reference>
<dbReference type="GO" id="GO:0005737">
    <property type="term" value="C:cytoplasm"/>
    <property type="evidence" value="ECO:0007669"/>
    <property type="project" value="TreeGrafter"/>
</dbReference>
<dbReference type="SMART" id="SM00382">
    <property type="entry name" value="AAA"/>
    <property type="match status" value="2"/>
</dbReference>
<evidence type="ECO:0000256" key="5">
    <source>
        <dbReference type="SAM" id="MobiDB-lite"/>
    </source>
</evidence>
<dbReference type="SMART" id="SM01086">
    <property type="entry name" value="ClpB_D2-small"/>
    <property type="match status" value="1"/>
</dbReference>
<keyword evidence="2 8" id="KW-0067">ATP-binding</keyword>
<dbReference type="Gene3D" id="3.40.50.300">
    <property type="entry name" value="P-loop containing nucleotide triphosphate hydrolases"/>
    <property type="match status" value="2"/>
</dbReference>
<dbReference type="Pfam" id="PF00004">
    <property type="entry name" value="AAA"/>
    <property type="match status" value="1"/>
</dbReference>
<keyword evidence="3" id="KW-0143">Chaperone</keyword>
<evidence type="ECO:0000256" key="3">
    <source>
        <dbReference type="ARBA" id="ARBA00023186"/>
    </source>
</evidence>
<dbReference type="Pfam" id="PF07724">
    <property type="entry name" value="AAA_2"/>
    <property type="match status" value="1"/>
</dbReference>
<feature type="domain" description="AAA+ ATPase" evidence="6">
    <location>
        <begin position="177"/>
        <end position="322"/>
    </location>
</feature>
<evidence type="ECO:0000256" key="2">
    <source>
        <dbReference type="ARBA" id="ARBA00022840"/>
    </source>
</evidence>
<keyword evidence="1" id="KW-0547">Nucleotide-binding</keyword>
<dbReference type="CDD" id="cd00009">
    <property type="entry name" value="AAA"/>
    <property type="match status" value="1"/>
</dbReference>
<dbReference type="Gene3D" id="1.10.8.60">
    <property type="match status" value="2"/>
</dbReference>
<accession>A0A212K7K4</accession>
<dbReference type="FunFam" id="3.40.50.300:FF:000025">
    <property type="entry name" value="ATP-dependent Clp protease subunit"/>
    <property type="match status" value="1"/>
</dbReference>
<organism evidence="8">
    <name type="scientific">uncultured Eubacteriales bacterium</name>
    <dbReference type="NCBI Taxonomy" id="172733"/>
    <lineage>
        <taxon>Bacteria</taxon>
        <taxon>Bacillati</taxon>
        <taxon>Bacillota</taxon>
        <taxon>Clostridia</taxon>
        <taxon>Eubacteriales</taxon>
        <taxon>environmental samples</taxon>
    </lineage>
</organism>
<evidence type="ECO:0000259" key="6">
    <source>
        <dbReference type="SMART" id="SM00382"/>
    </source>
</evidence>
<dbReference type="GO" id="GO:0016887">
    <property type="term" value="F:ATP hydrolysis activity"/>
    <property type="evidence" value="ECO:0007669"/>
    <property type="project" value="InterPro"/>
</dbReference>
<dbReference type="InterPro" id="IPR027417">
    <property type="entry name" value="P-loop_NTPase"/>
</dbReference>
<keyword evidence="8" id="KW-0378">Hydrolase</keyword>
<dbReference type="Pfam" id="PF17871">
    <property type="entry name" value="AAA_lid_9"/>
    <property type="match status" value="1"/>
</dbReference>
<dbReference type="SUPFAM" id="SSF52540">
    <property type="entry name" value="P-loop containing nucleoside triphosphate hydrolases"/>
    <property type="match status" value="2"/>
</dbReference>
<dbReference type="InterPro" id="IPR003959">
    <property type="entry name" value="ATPase_AAA_core"/>
</dbReference>
<dbReference type="InterPro" id="IPR041546">
    <property type="entry name" value="ClpA/ClpB_AAA_lid"/>
</dbReference>
<dbReference type="GO" id="GO:0006508">
    <property type="term" value="P:proteolysis"/>
    <property type="evidence" value="ECO:0007669"/>
    <property type="project" value="UniProtKB-KW"/>
</dbReference>